<sequence length="83" mass="9144">MRQLWTFPHGSAVHRAGGKVTMTPSSRRRVVMQLQNVKRSSRAKVKNAGRSKMRTAECLASSEQLVYAVSVESAGKTPRARSS</sequence>
<dbReference type="Proteomes" id="UP000601435">
    <property type="component" value="Unassembled WGS sequence"/>
</dbReference>
<evidence type="ECO:0000313" key="2">
    <source>
        <dbReference type="Proteomes" id="UP000601435"/>
    </source>
</evidence>
<name>A0A812JNS8_9DINO</name>
<reference evidence="1" key="1">
    <citation type="submission" date="2021-02" db="EMBL/GenBank/DDBJ databases">
        <authorList>
            <person name="Dougan E. K."/>
            <person name="Rhodes N."/>
            <person name="Thang M."/>
            <person name="Chan C."/>
        </authorList>
    </citation>
    <scope>NUCLEOTIDE SEQUENCE</scope>
</reference>
<keyword evidence="2" id="KW-1185">Reference proteome</keyword>
<dbReference type="AlphaFoldDB" id="A0A812JNS8"/>
<proteinExistence type="predicted"/>
<gene>
    <name evidence="1" type="ORF">SNEC2469_LOCUS1887</name>
</gene>
<protein>
    <submittedName>
        <fullName evidence="1">Uncharacterized protein</fullName>
    </submittedName>
</protein>
<evidence type="ECO:0000313" key="1">
    <source>
        <dbReference type="EMBL" id="CAE7207651.1"/>
    </source>
</evidence>
<comment type="caution">
    <text evidence="1">The sequence shown here is derived from an EMBL/GenBank/DDBJ whole genome shotgun (WGS) entry which is preliminary data.</text>
</comment>
<dbReference type="EMBL" id="CAJNJA010006241">
    <property type="protein sequence ID" value="CAE7207651.1"/>
    <property type="molecule type" value="Genomic_DNA"/>
</dbReference>
<accession>A0A812JNS8</accession>
<organism evidence="1 2">
    <name type="scientific">Symbiodinium necroappetens</name>
    <dbReference type="NCBI Taxonomy" id="1628268"/>
    <lineage>
        <taxon>Eukaryota</taxon>
        <taxon>Sar</taxon>
        <taxon>Alveolata</taxon>
        <taxon>Dinophyceae</taxon>
        <taxon>Suessiales</taxon>
        <taxon>Symbiodiniaceae</taxon>
        <taxon>Symbiodinium</taxon>
    </lineage>
</organism>